<dbReference type="Proteomes" id="UP001364695">
    <property type="component" value="Unassembled WGS sequence"/>
</dbReference>
<keyword evidence="1" id="KW-0436">Ligase</keyword>
<organism evidence="1 2">
    <name type="scientific">Amphibiibacter pelophylacis</name>
    <dbReference type="NCBI Taxonomy" id="1799477"/>
    <lineage>
        <taxon>Bacteria</taxon>
        <taxon>Pseudomonadati</taxon>
        <taxon>Pseudomonadota</taxon>
        <taxon>Betaproteobacteria</taxon>
        <taxon>Burkholderiales</taxon>
        <taxon>Sphaerotilaceae</taxon>
        <taxon>Amphibiibacter</taxon>
    </lineage>
</organism>
<accession>A0ACC6NY47</accession>
<protein>
    <submittedName>
        <fullName evidence="1">RtcB family protein</fullName>
        <ecNumber evidence="1">6.5.1.8</ecNumber>
    </submittedName>
</protein>
<evidence type="ECO:0000313" key="1">
    <source>
        <dbReference type="EMBL" id="MEJ7136877.1"/>
    </source>
</evidence>
<name>A0ACC6NY47_9BURK</name>
<dbReference type="EMBL" id="JAWDIE010000001">
    <property type="protein sequence ID" value="MEJ7136877.1"/>
    <property type="molecule type" value="Genomic_DNA"/>
</dbReference>
<keyword evidence="2" id="KW-1185">Reference proteome</keyword>
<proteinExistence type="predicted"/>
<dbReference type="EC" id="6.5.1.8" evidence="1"/>
<gene>
    <name evidence="1" type="ORF">RV045_00335</name>
</gene>
<comment type="caution">
    <text evidence="1">The sequence shown here is derived from an EMBL/GenBank/DDBJ whole genome shotgun (WGS) entry which is preliminary data.</text>
</comment>
<reference evidence="1" key="1">
    <citation type="submission" date="2023-10" db="EMBL/GenBank/DDBJ databases">
        <title>Amphibacter perezi, gen. nov., sp. nov. a novel taxa of the family Comamonadaceae, class Betaproteobacteria isolated from the skin microbiota of Pelophylax perezi from different populations.</title>
        <authorList>
            <person name="Costa S."/>
            <person name="Proenca D.N."/>
            <person name="Lopes I."/>
            <person name="Morais P.V."/>
        </authorList>
    </citation>
    <scope>NUCLEOTIDE SEQUENCE</scope>
    <source>
        <strain evidence="1">SL12-8</strain>
    </source>
</reference>
<sequence length="398" mass="43318">MPIRQTLTHTRVPVQIWTDEVDDLSKQQLAQTASLPFIHHHVAAMPDVHFGKGATIGSVIATHQAIIPAAVGVDIGCGMVAARLSLTANDLDEVALKKIFNQISRDVPVGRTQHSDSRALEGAAQPFAAGLEALLQRHPKLLKSLGKMSKWVDQMGTLGGGNHFIEVCLDEAQQVWVMLHSGSRGVGSAIAEYFIALARRDMERHMIQLPDADLAYFQEGSEHFADYVQAVQWAQDYAMANRQAMLDLVLAALARHLPPFTVTTEAVNCHHNYVAREHHFGADVWVTRKGAIRAGEGDLGIVPGSMGASSFIVRGKGCADSFCSSAHGAGRRMSRTAAFRNYTEADLVAQTQGVVCRKDKGVVDEIPSAYKNIDTVMANQSDLTETLHRLRQVVCIKG</sequence>
<evidence type="ECO:0000313" key="2">
    <source>
        <dbReference type="Proteomes" id="UP001364695"/>
    </source>
</evidence>